<proteinExistence type="predicted"/>
<dbReference type="Proteomes" id="UP000269721">
    <property type="component" value="Unassembled WGS sequence"/>
</dbReference>
<dbReference type="AlphaFoldDB" id="A0A4P9WL94"/>
<accession>A0A4P9WL94</accession>
<keyword evidence="3" id="KW-1185">Reference proteome</keyword>
<feature type="non-terminal residue" evidence="2">
    <location>
        <position position="1"/>
    </location>
</feature>
<feature type="domain" description="AAA ATPase AAA+ lid" evidence="1">
    <location>
        <begin position="6"/>
        <end position="45"/>
    </location>
</feature>
<dbReference type="EMBL" id="KZ994109">
    <property type="protein sequence ID" value="RKO93809.1"/>
    <property type="molecule type" value="Genomic_DNA"/>
</dbReference>
<dbReference type="Pfam" id="PF17862">
    <property type="entry name" value="AAA_lid_3"/>
    <property type="match status" value="1"/>
</dbReference>
<organism evidence="2 3">
    <name type="scientific">Blyttiomyces helicus</name>
    <dbReference type="NCBI Taxonomy" id="388810"/>
    <lineage>
        <taxon>Eukaryota</taxon>
        <taxon>Fungi</taxon>
        <taxon>Fungi incertae sedis</taxon>
        <taxon>Chytridiomycota</taxon>
        <taxon>Chytridiomycota incertae sedis</taxon>
        <taxon>Chytridiomycetes</taxon>
        <taxon>Chytridiomycetes incertae sedis</taxon>
        <taxon>Blyttiomyces</taxon>
    </lineage>
</organism>
<dbReference type="OrthoDB" id="5553750at2759"/>
<dbReference type="InterPro" id="IPR041569">
    <property type="entry name" value="AAA_lid_3"/>
</dbReference>
<sequence>FKLDPDLDLARVATQCSLQWTGADLNAVCSDALLNAVVRTVDAVEAGGGMEVSTLLTRKPCC</sequence>
<dbReference type="Gene3D" id="1.10.8.60">
    <property type="match status" value="1"/>
</dbReference>
<evidence type="ECO:0000313" key="2">
    <source>
        <dbReference type="EMBL" id="RKO93809.1"/>
    </source>
</evidence>
<protein>
    <recommendedName>
        <fullName evidence="1">AAA ATPase AAA+ lid domain-containing protein</fullName>
    </recommendedName>
</protein>
<evidence type="ECO:0000313" key="3">
    <source>
        <dbReference type="Proteomes" id="UP000269721"/>
    </source>
</evidence>
<reference evidence="3" key="1">
    <citation type="journal article" date="2018" name="Nat. Microbiol.">
        <title>Leveraging single-cell genomics to expand the fungal tree of life.</title>
        <authorList>
            <person name="Ahrendt S.R."/>
            <person name="Quandt C.A."/>
            <person name="Ciobanu D."/>
            <person name="Clum A."/>
            <person name="Salamov A."/>
            <person name="Andreopoulos B."/>
            <person name="Cheng J.F."/>
            <person name="Woyke T."/>
            <person name="Pelin A."/>
            <person name="Henrissat B."/>
            <person name="Reynolds N.K."/>
            <person name="Benny G.L."/>
            <person name="Smith M.E."/>
            <person name="James T.Y."/>
            <person name="Grigoriev I.V."/>
        </authorList>
    </citation>
    <scope>NUCLEOTIDE SEQUENCE [LARGE SCALE GENOMIC DNA]</scope>
</reference>
<evidence type="ECO:0000259" key="1">
    <source>
        <dbReference type="Pfam" id="PF17862"/>
    </source>
</evidence>
<name>A0A4P9WL94_9FUNG</name>
<gene>
    <name evidence="2" type="ORF">BDK51DRAFT_18482</name>
</gene>